<dbReference type="EMBL" id="LLXE01000191">
    <property type="protein sequence ID" value="KUM60084.1"/>
    <property type="molecule type" value="Genomic_DNA"/>
</dbReference>
<dbReference type="Proteomes" id="UP000055045">
    <property type="component" value="Unassembled WGS sequence"/>
</dbReference>
<name>A0A101MGB9_PENFR</name>
<gene>
    <name evidence="2" type="ORF">ACN42_g7049</name>
</gene>
<reference evidence="2 3" key="1">
    <citation type="submission" date="2015-10" db="EMBL/GenBank/DDBJ databases">
        <title>Genome sequencing of Penicillium freii.</title>
        <authorList>
            <person name="Nguyen H.D."/>
            <person name="Visagie C.M."/>
            <person name="Seifert K.A."/>
        </authorList>
    </citation>
    <scope>NUCLEOTIDE SEQUENCE [LARGE SCALE GENOMIC DNA]</scope>
    <source>
        <strain evidence="2 3">DAOM 242723</strain>
    </source>
</reference>
<feature type="transmembrane region" description="Helical" evidence="1">
    <location>
        <begin position="6"/>
        <end position="25"/>
    </location>
</feature>
<protein>
    <submittedName>
        <fullName evidence="2">Uncharacterized protein</fullName>
    </submittedName>
</protein>
<organism evidence="2 3">
    <name type="scientific">Penicillium freii</name>
    <dbReference type="NCBI Taxonomy" id="48697"/>
    <lineage>
        <taxon>Eukaryota</taxon>
        <taxon>Fungi</taxon>
        <taxon>Dikarya</taxon>
        <taxon>Ascomycota</taxon>
        <taxon>Pezizomycotina</taxon>
        <taxon>Eurotiomycetes</taxon>
        <taxon>Eurotiomycetidae</taxon>
        <taxon>Eurotiales</taxon>
        <taxon>Aspergillaceae</taxon>
        <taxon>Penicillium</taxon>
    </lineage>
</organism>
<keyword evidence="1" id="KW-0472">Membrane</keyword>
<keyword evidence="1" id="KW-0812">Transmembrane</keyword>
<comment type="caution">
    <text evidence="2">The sequence shown here is derived from an EMBL/GenBank/DDBJ whole genome shotgun (WGS) entry which is preliminary data.</text>
</comment>
<keyword evidence="1" id="KW-1133">Transmembrane helix</keyword>
<evidence type="ECO:0000256" key="1">
    <source>
        <dbReference type="SAM" id="Phobius"/>
    </source>
</evidence>
<proteinExistence type="predicted"/>
<sequence>MGEAPEYFFFFFFFFFFSYRSHYFLNLNLQQRIGNWFRLKSEFKPLEGEMKDPISKNCTWILVPYLYLEDPFFSTLGHMQVSVPIKRLIFIHYFYSRTLIGWSINVD</sequence>
<accession>A0A101MGB9</accession>
<evidence type="ECO:0000313" key="2">
    <source>
        <dbReference type="EMBL" id="KUM60084.1"/>
    </source>
</evidence>
<keyword evidence="3" id="KW-1185">Reference proteome</keyword>
<dbReference type="AlphaFoldDB" id="A0A101MGB9"/>
<evidence type="ECO:0000313" key="3">
    <source>
        <dbReference type="Proteomes" id="UP000055045"/>
    </source>
</evidence>